<comment type="caution">
    <text evidence="1">The sequence shown here is derived from an EMBL/GenBank/DDBJ whole genome shotgun (WGS) entry which is preliminary data.</text>
</comment>
<proteinExistence type="predicted"/>
<gene>
    <name evidence="1" type="ORF">TSAR_005028</name>
</gene>
<evidence type="ECO:0000313" key="1">
    <source>
        <dbReference type="EMBL" id="OXU31118.1"/>
    </source>
</evidence>
<protein>
    <submittedName>
        <fullName evidence="1">Uncharacterized protein</fullName>
    </submittedName>
</protein>
<name>A0A232FKZ3_9HYME</name>
<organism evidence="1 2">
    <name type="scientific">Trichomalopsis sarcophagae</name>
    <dbReference type="NCBI Taxonomy" id="543379"/>
    <lineage>
        <taxon>Eukaryota</taxon>
        <taxon>Metazoa</taxon>
        <taxon>Ecdysozoa</taxon>
        <taxon>Arthropoda</taxon>
        <taxon>Hexapoda</taxon>
        <taxon>Insecta</taxon>
        <taxon>Pterygota</taxon>
        <taxon>Neoptera</taxon>
        <taxon>Endopterygota</taxon>
        <taxon>Hymenoptera</taxon>
        <taxon>Apocrita</taxon>
        <taxon>Proctotrupomorpha</taxon>
        <taxon>Chalcidoidea</taxon>
        <taxon>Pteromalidae</taxon>
        <taxon>Pteromalinae</taxon>
        <taxon>Trichomalopsis</taxon>
    </lineage>
</organism>
<dbReference type="EMBL" id="NNAY01000087">
    <property type="protein sequence ID" value="OXU31118.1"/>
    <property type="molecule type" value="Genomic_DNA"/>
</dbReference>
<dbReference type="AlphaFoldDB" id="A0A232FKZ3"/>
<accession>A0A232FKZ3</accession>
<dbReference type="Proteomes" id="UP000215335">
    <property type="component" value="Unassembled WGS sequence"/>
</dbReference>
<sequence length="50" mass="5624">MVSNIHYQSVAFSLLLFACCCNAALFHFLGQEKSFNAFWEFTGTDICVVV</sequence>
<keyword evidence="2" id="KW-1185">Reference proteome</keyword>
<reference evidence="1 2" key="1">
    <citation type="journal article" date="2017" name="Curr. Biol.">
        <title>The Evolution of Venom by Co-option of Single-Copy Genes.</title>
        <authorList>
            <person name="Martinson E.O."/>
            <person name="Mrinalini"/>
            <person name="Kelkar Y.D."/>
            <person name="Chang C.H."/>
            <person name="Werren J.H."/>
        </authorList>
    </citation>
    <scope>NUCLEOTIDE SEQUENCE [LARGE SCALE GENOMIC DNA]</scope>
    <source>
        <strain evidence="1 2">Alberta</strain>
        <tissue evidence="1">Whole body</tissue>
    </source>
</reference>
<evidence type="ECO:0000313" key="2">
    <source>
        <dbReference type="Proteomes" id="UP000215335"/>
    </source>
</evidence>